<feature type="domain" description="MADS-box" evidence="8">
    <location>
        <begin position="1"/>
        <end position="48"/>
    </location>
</feature>
<dbReference type="OrthoDB" id="1272120at2759"/>
<protein>
    <submittedName>
        <fullName evidence="10">Agamous-like MADS-box protein AGL92</fullName>
    </submittedName>
</protein>
<name>A0A1U7W379_NICSY</name>
<feature type="coiled-coil region" evidence="6">
    <location>
        <begin position="87"/>
        <end position="115"/>
    </location>
</feature>
<evidence type="ECO:0000313" key="10">
    <source>
        <dbReference type="RefSeq" id="XP_009773053.1"/>
    </source>
</evidence>
<keyword evidence="5" id="KW-0539">Nucleus</keyword>
<dbReference type="STRING" id="4096.A0A1U7W379"/>
<dbReference type="GO" id="GO:0005634">
    <property type="term" value="C:nucleus"/>
    <property type="evidence" value="ECO:0007669"/>
    <property type="project" value="UniProtKB-SubCell"/>
</dbReference>
<dbReference type="PROSITE" id="PS50066">
    <property type="entry name" value="MADS_BOX_2"/>
    <property type="match status" value="1"/>
</dbReference>
<evidence type="ECO:0000256" key="2">
    <source>
        <dbReference type="ARBA" id="ARBA00023015"/>
    </source>
</evidence>
<keyword evidence="4" id="KW-0804">Transcription</keyword>
<dbReference type="AlphaFoldDB" id="A0A1U7W379"/>
<evidence type="ECO:0000256" key="3">
    <source>
        <dbReference type="ARBA" id="ARBA00023125"/>
    </source>
</evidence>
<dbReference type="eggNOG" id="KOG0014">
    <property type="taxonomic scope" value="Eukaryota"/>
</dbReference>
<keyword evidence="2" id="KW-0805">Transcription regulation</keyword>
<dbReference type="RefSeq" id="XP_009773053.1">
    <property type="nucleotide sequence ID" value="XM_009774751.1"/>
</dbReference>
<dbReference type="Gene3D" id="3.40.1810.10">
    <property type="entry name" value="Transcription factor, MADS-box"/>
    <property type="match status" value="1"/>
</dbReference>
<dbReference type="GO" id="GO:0003677">
    <property type="term" value="F:DNA binding"/>
    <property type="evidence" value="ECO:0007669"/>
    <property type="project" value="UniProtKB-KW"/>
</dbReference>
<dbReference type="Proteomes" id="UP000189701">
    <property type="component" value="Unplaced"/>
</dbReference>
<evidence type="ECO:0000256" key="6">
    <source>
        <dbReference type="SAM" id="Coils"/>
    </source>
</evidence>
<gene>
    <name evidence="10" type="primary">LOC104223329</name>
</gene>
<dbReference type="GO" id="GO:0046983">
    <property type="term" value="F:protein dimerization activity"/>
    <property type="evidence" value="ECO:0007669"/>
    <property type="project" value="InterPro"/>
</dbReference>
<comment type="subcellular location">
    <subcellularLocation>
        <location evidence="1">Nucleus</location>
    </subcellularLocation>
</comment>
<dbReference type="GeneID" id="104223329"/>
<accession>A0A1U7W379</accession>
<evidence type="ECO:0000256" key="7">
    <source>
        <dbReference type="SAM" id="MobiDB-lite"/>
    </source>
</evidence>
<dbReference type="Pfam" id="PF00319">
    <property type="entry name" value="SRF-TF"/>
    <property type="match status" value="1"/>
</dbReference>
<reference evidence="9" key="1">
    <citation type="journal article" date="2013" name="Genome Biol.">
        <title>Reference genomes and transcriptomes of Nicotiana sylvestris and Nicotiana tomentosiformis.</title>
        <authorList>
            <person name="Sierro N."/>
            <person name="Battey J.N."/>
            <person name="Ouadi S."/>
            <person name="Bovet L."/>
            <person name="Goepfert S."/>
            <person name="Bakaher N."/>
            <person name="Peitsch M.C."/>
            <person name="Ivanov N.V."/>
        </authorList>
    </citation>
    <scope>NUCLEOTIDE SEQUENCE [LARGE SCALE GENOMIC DNA]</scope>
</reference>
<dbReference type="InterPro" id="IPR002100">
    <property type="entry name" value="TF_MADSbox"/>
</dbReference>
<evidence type="ECO:0000313" key="9">
    <source>
        <dbReference type="Proteomes" id="UP000189701"/>
    </source>
</evidence>
<keyword evidence="3" id="KW-0238">DNA-binding</keyword>
<sequence>MSEEGLKNTKVCSERQRKAKEKRKIATLFKMAKDLSTLCEVMITIIIFCPGETFPIVWPDETEAMVRITEYLSHSEYERSKKLVLHETYLEKKIKDLEEENNRKIARKNKEKEMEILFNQLFEAKINTSDLDVTQIEGLLKFSARIMAKLDERKKQLNQQEQTSDDQRPSTSSSSNPTIEGHDNEVGEKNDGLYNDID</sequence>
<feature type="compositionally biased region" description="Basic and acidic residues" evidence="7">
    <location>
        <begin position="180"/>
        <end position="191"/>
    </location>
</feature>
<keyword evidence="6" id="KW-0175">Coiled coil</keyword>
<reference evidence="10" key="2">
    <citation type="submission" date="2025-08" db="UniProtKB">
        <authorList>
            <consortium name="RefSeq"/>
        </authorList>
    </citation>
    <scope>IDENTIFICATION</scope>
    <source>
        <tissue evidence="10">Leaf</tissue>
    </source>
</reference>
<dbReference type="SMART" id="SM00432">
    <property type="entry name" value="MADS"/>
    <property type="match status" value="1"/>
</dbReference>
<evidence type="ECO:0000256" key="4">
    <source>
        <dbReference type="ARBA" id="ARBA00023163"/>
    </source>
</evidence>
<proteinExistence type="predicted"/>
<dbReference type="KEGG" id="nsy:104223329"/>
<feature type="region of interest" description="Disordered" evidence="7">
    <location>
        <begin position="154"/>
        <end position="198"/>
    </location>
</feature>
<dbReference type="SUPFAM" id="SSF55455">
    <property type="entry name" value="SRF-like"/>
    <property type="match status" value="1"/>
</dbReference>
<evidence type="ECO:0000256" key="1">
    <source>
        <dbReference type="ARBA" id="ARBA00004123"/>
    </source>
</evidence>
<evidence type="ECO:0000259" key="8">
    <source>
        <dbReference type="PROSITE" id="PS50066"/>
    </source>
</evidence>
<keyword evidence="9" id="KW-1185">Reference proteome</keyword>
<dbReference type="InterPro" id="IPR036879">
    <property type="entry name" value="TF_MADSbox_sf"/>
</dbReference>
<evidence type="ECO:0000256" key="5">
    <source>
        <dbReference type="ARBA" id="ARBA00023242"/>
    </source>
</evidence>
<organism evidence="9 10">
    <name type="scientific">Nicotiana sylvestris</name>
    <name type="common">Wood tobacco</name>
    <name type="synonym">South American tobacco</name>
    <dbReference type="NCBI Taxonomy" id="4096"/>
    <lineage>
        <taxon>Eukaryota</taxon>
        <taxon>Viridiplantae</taxon>
        <taxon>Streptophyta</taxon>
        <taxon>Embryophyta</taxon>
        <taxon>Tracheophyta</taxon>
        <taxon>Spermatophyta</taxon>
        <taxon>Magnoliopsida</taxon>
        <taxon>eudicotyledons</taxon>
        <taxon>Gunneridae</taxon>
        <taxon>Pentapetalae</taxon>
        <taxon>asterids</taxon>
        <taxon>lamiids</taxon>
        <taxon>Solanales</taxon>
        <taxon>Solanaceae</taxon>
        <taxon>Nicotianoideae</taxon>
        <taxon>Nicotianeae</taxon>
        <taxon>Nicotiana</taxon>
    </lineage>
</organism>